<dbReference type="RefSeq" id="WP_043647844.1">
    <property type="nucleotide sequence ID" value="NZ_JBIAMX010000003.1"/>
</dbReference>
<dbReference type="InterPro" id="IPR000073">
    <property type="entry name" value="AB_hydrolase_1"/>
</dbReference>
<dbReference type="Pfam" id="PF00561">
    <property type="entry name" value="Abhydrolase_1"/>
    <property type="match status" value="1"/>
</dbReference>
<dbReference type="EMBL" id="JBIAMX010000003">
    <property type="protein sequence ID" value="MFF0542638.1"/>
    <property type="molecule type" value="Genomic_DNA"/>
</dbReference>
<organism evidence="2 3">
    <name type="scientific">Nocardia thailandica</name>
    <dbReference type="NCBI Taxonomy" id="257275"/>
    <lineage>
        <taxon>Bacteria</taxon>
        <taxon>Bacillati</taxon>
        <taxon>Actinomycetota</taxon>
        <taxon>Actinomycetes</taxon>
        <taxon>Mycobacteriales</taxon>
        <taxon>Nocardiaceae</taxon>
        <taxon>Nocardia</taxon>
    </lineage>
</organism>
<reference evidence="2 3" key="1">
    <citation type="submission" date="2024-10" db="EMBL/GenBank/DDBJ databases">
        <title>The Natural Products Discovery Center: Release of the First 8490 Sequenced Strains for Exploring Actinobacteria Biosynthetic Diversity.</title>
        <authorList>
            <person name="Kalkreuter E."/>
            <person name="Kautsar S.A."/>
            <person name="Yang D."/>
            <person name="Bader C.D."/>
            <person name="Teijaro C.N."/>
            <person name="Fluegel L."/>
            <person name="Davis C.M."/>
            <person name="Simpson J.R."/>
            <person name="Lauterbach L."/>
            <person name="Steele A.D."/>
            <person name="Gui C."/>
            <person name="Meng S."/>
            <person name="Li G."/>
            <person name="Viehrig K."/>
            <person name="Ye F."/>
            <person name="Su P."/>
            <person name="Kiefer A.F."/>
            <person name="Nichols A."/>
            <person name="Cepeda A.J."/>
            <person name="Yan W."/>
            <person name="Fan B."/>
            <person name="Jiang Y."/>
            <person name="Adhikari A."/>
            <person name="Zheng C.-J."/>
            <person name="Schuster L."/>
            <person name="Cowan T.M."/>
            <person name="Smanski M.J."/>
            <person name="Chevrette M.G."/>
            <person name="De Carvalho L.P.S."/>
            <person name="Shen B."/>
        </authorList>
    </citation>
    <scope>NUCLEOTIDE SEQUENCE [LARGE SCALE GENOMIC DNA]</scope>
    <source>
        <strain evidence="2 3">NPDC004045</strain>
    </source>
</reference>
<evidence type="ECO:0000313" key="2">
    <source>
        <dbReference type="EMBL" id="MFF0542638.1"/>
    </source>
</evidence>
<dbReference type="InterPro" id="IPR029058">
    <property type="entry name" value="AB_hydrolase_fold"/>
</dbReference>
<name>A0ABW6PK46_9NOCA</name>
<sequence length="357" mass="37666">MSRRTLLRRGGLATAGVLGLLAGAHTLRRIGARVLWPAAVDDLREENFALIDEDRPGTVVATDGVVLATRTYGDDSAELTLVFVHGFCNAMESFHFQRRDLARRWGSRIRMVFLDLRGHGRSGPATGNCTVEQLGRDVLDVVRASAPSGPVVLVGHSLGGMAVLAAAAQQPDLFGPRVVGVALLCTSAAEVTGSGVTQLLHPSAIGGFGLAVRTAPAVVEFTRSATRALLAPILHVTSFHGPVSPTLARFTTMMIDRTPVRTIEKFLSAFALHDESAALPTLAPLPVLVLGGGHDMVIPFHNSRTLAEALPGSELIRVAGAAHMPQLQFPEVVDDAIDRLLIRAGLSGTETQEAVGG</sequence>
<dbReference type="Gene3D" id="3.40.50.1820">
    <property type="entry name" value="alpha/beta hydrolase"/>
    <property type="match status" value="1"/>
</dbReference>
<evidence type="ECO:0000313" key="3">
    <source>
        <dbReference type="Proteomes" id="UP001601444"/>
    </source>
</evidence>
<accession>A0ABW6PK46</accession>
<protein>
    <submittedName>
        <fullName evidence="2">Alpha/beta fold hydrolase</fullName>
    </submittedName>
</protein>
<dbReference type="PANTHER" id="PTHR43689">
    <property type="entry name" value="HYDROLASE"/>
    <property type="match status" value="1"/>
</dbReference>
<dbReference type="SUPFAM" id="SSF53474">
    <property type="entry name" value="alpha/beta-Hydrolases"/>
    <property type="match status" value="1"/>
</dbReference>
<proteinExistence type="predicted"/>
<dbReference type="PANTHER" id="PTHR43689:SF8">
    <property type="entry name" value="ALPHA_BETA-HYDROLASES SUPERFAMILY PROTEIN"/>
    <property type="match status" value="1"/>
</dbReference>
<feature type="domain" description="AB hydrolase-1" evidence="1">
    <location>
        <begin position="80"/>
        <end position="329"/>
    </location>
</feature>
<comment type="caution">
    <text evidence="2">The sequence shown here is derived from an EMBL/GenBank/DDBJ whole genome shotgun (WGS) entry which is preliminary data.</text>
</comment>
<keyword evidence="3" id="KW-1185">Reference proteome</keyword>
<gene>
    <name evidence="2" type="ORF">ACFYTF_07350</name>
</gene>
<evidence type="ECO:0000259" key="1">
    <source>
        <dbReference type="Pfam" id="PF00561"/>
    </source>
</evidence>
<dbReference type="GO" id="GO:0016787">
    <property type="term" value="F:hydrolase activity"/>
    <property type="evidence" value="ECO:0007669"/>
    <property type="project" value="UniProtKB-KW"/>
</dbReference>
<dbReference type="Proteomes" id="UP001601444">
    <property type="component" value="Unassembled WGS sequence"/>
</dbReference>
<keyword evidence="2" id="KW-0378">Hydrolase</keyword>